<organism evidence="2 3">
    <name type="scientific">Corynebacterium marambiense</name>
    <dbReference type="NCBI Taxonomy" id="2765364"/>
    <lineage>
        <taxon>Bacteria</taxon>
        <taxon>Bacillati</taxon>
        <taxon>Actinomycetota</taxon>
        <taxon>Actinomycetes</taxon>
        <taxon>Mycobacteriales</taxon>
        <taxon>Corynebacteriaceae</taxon>
        <taxon>Corynebacterium</taxon>
    </lineage>
</organism>
<keyword evidence="1" id="KW-1133">Transmembrane helix</keyword>
<evidence type="ECO:0000256" key="1">
    <source>
        <dbReference type="SAM" id="Phobius"/>
    </source>
</evidence>
<keyword evidence="1" id="KW-0812">Transmembrane</keyword>
<keyword evidence="3" id="KW-1185">Reference proteome</keyword>
<protein>
    <submittedName>
        <fullName evidence="2">Uncharacterized protein</fullName>
    </submittedName>
</protein>
<keyword evidence="1" id="KW-0472">Membrane</keyword>
<comment type="caution">
    <text evidence="2">The sequence shown here is derived from an EMBL/GenBank/DDBJ whole genome shotgun (WGS) entry which is preliminary data.</text>
</comment>
<evidence type="ECO:0000313" key="2">
    <source>
        <dbReference type="EMBL" id="MBI9001396.1"/>
    </source>
</evidence>
<proteinExistence type="predicted"/>
<accession>A0ABS0VX82</accession>
<feature type="transmembrane region" description="Helical" evidence="1">
    <location>
        <begin position="58"/>
        <end position="78"/>
    </location>
</feature>
<evidence type="ECO:0000313" key="3">
    <source>
        <dbReference type="Proteomes" id="UP000625574"/>
    </source>
</evidence>
<sequence length="151" mass="16519">MNAYRDDRDGARAHPSQRRWNQLRRGQRTFAVSMVGYFVFLLLAIAVVGGSAPFARELAFILIVTGVVLVLGGATAMCADQDEFEFSITLRALAIAFAGGSATTFSYGCAQVFLGAPDITYMFVWPVYATAWAIAAVALNLRLGLWSRWNN</sequence>
<dbReference type="Proteomes" id="UP000625574">
    <property type="component" value="Unassembled WGS sequence"/>
</dbReference>
<feature type="transmembrane region" description="Helical" evidence="1">
    <location>
        <begin position="90"/>
        <end position="113"/>
    </location>
</feature>
<dbReference type="RefSeq" id="WP_198736861.1">
    <property type="nucleotide sequence ID" value="NZ_JAEIOT010000015.1"/>
</dbReference>
<feature type="transmembrane region" description="Helical" evidence="1">
    <location>
        <begin position="119"/>
        <end position="141"/>
    </location>
</feature>
<reference evidence="2 3" key="1">
    <citation type="submission" date="2020-12" db="EMBL/GenBank/DDBJ databases">
        <title>Genome public.</title>
        <authorList>
            <person name="Sun Q."/>
        </authorList>
    </citation>
    <scope>NUCLEOTIDE SEQUENCE [LARGE SCALE GENOMIC DNA]</scope>
    <source>
        <strain evidence="2 3">CCM 8864</strain>
    </source>
</reference>
<gene>
    <name evidence="2" type="ORF">JDV76_10535</name>
</gene>
<name>A0ABS0VX82_9CORY</name>
<feature type="transmembrane region" description="Helical" evidence="1">
    <location>
        <begin position="29"/>
        <end position="52"/>
    </location>
</feature>
<dbReference type="EMBL" id="JAEIOT010000015">
    <property type="protein sequence ID" value="MBI9001396.1"/>
    <property type="molecule type" value="Genomic_DNA"/>
</dbReference>